<dbReference type="Pfam" id="PF17820">
    <property type="entry name" value="PDZ_6"/>
    <property type="match status" value="1"/>
</dbReference>
<dbReference type="Gene3D" id="2.40.10.120">
    <property type="match status" value="1"/>
</dbReference>
<dbReference type="InterPro" id="IPR009003">
    <property type="entry name" value="Peptidase_S1_PA"/>
</dbReference>
<dbReference type="PANTHER" id="PTHR43343">
    <property type="entry name" value="PEPTIDASE S12"/>
    <property type="match status" value="1"/>
</dbReference>
<protein>
    <submittedName>
        <fullName evidence="4">Do/DeqQ family serine protease</fullName>
    </submittedName>
</protein>
<dbReference type="AlphaFoldDB" id="A0A1R3WLS4"/>
<dbReference type="GO" id="GO:0004252">
    <property type="term" value="F:serine-type endopeptidase activity"/>
    <property type="evidence" value="ECO:0007669"/>
    <property type="project" value="InterPro"/>
</dbReference>
<dbReference type="InterPro" id="IPR001940">
    <property type="entry name" value="Peptidase_S1C"/>
</dbReference>
<evidence type="ECO:0000313" key="4">
    <source>
        <dbReference type="EMBL" id="SIT79141.1"/>
    </source>
</evidence>
<organism evidence="4 5">
    <name type="scientific">Pontibaca methylaminivorans</name>
    <dbReference type="NCBI Taxonomy" id="515897"/>
    <lineage>
        <taxon>Bacteria</taxon>
        <taxon>Pseudomonadati</taxon>
        <taxon>Pseudomonadota</taxon>
        <taxon>Alphaproteobacteria</taxon>
        <taxon>Rhodobacterales</taxon>
        <taxon>Roseobacteraceae</taxon>
        <taxon>Pontibaca</taxon>
    </lineage>
</organism>
<evidence type="ECO:0000313" key="5">
    <source>
        <dbReference type="Proteomes" id="UP000192455"/>
    </source>
</evidence>
<keyword evidence="1 4" id="KW-0645">Protease</keyword>
<reference evidence="4 5" key="1">
    <citation type="submission" date="2017-01" db="EMBL/GenBank/DDBJ databases">
        <authorList>
            <person name="Mah S.A."/>
            <person name="Swanson W.J."/>
            <person name="Moy G.W."/>
            <person name="Vacquier V.D."/>
        </authorList>
    </citation>
    <scope>NUCLEOTIDE SEQUENCE [LARGE SCALE GENOMIC DNA]</scope>
    <source>
        <strain evidence="4 5">DSM 21219</strain>
    </source>
</reference>
<dbReference type="STRING" id="515897.SAMN05421849_1080"/>
<name>A0A1R3WLS4_9RHOB</name>
<dbReference type="Proteomes" id="UP000192455">
    <property type="component" value="Unassembled WGS sequence"/>
</dbReference>
<dbReference type="InterPro" id="IPR051201">
    <property type="entry name" value="Chloro_Bact_Ser_Proteases"/>
</dbReference>
<gene>
    <name evidence="4" type="ORF">SAMN05421849_1080</name>
</gene>
<dbReference type="PRINTS" id="PR00834">
    <property type="entry name" value="PROTEASES2C"/>
</dbReference>
<dbReference type="Pfam" id="PF13180">
    <property type="entry name" value="PDZ_2"/>
    <property type="match status" value="1"/>
</dbReference>
<proteinExistence type="predicted"/>
<dbReference type="Pfam" id="PF13365">
    <property type="entry name" value="Trypsin_2"/>
    <property type="match status" value="1"/>
</dbReference>
<dbReference type="SMART" id="SM00228">
    <property type="entry name" value="PDZ"/>
    <property type="match status" value="2"/>
</dbReference>
<dbReference type="InterPro" id="IPR041489">
    <property type="entry name" value="PDZ_6"/>
</dbReference>
<dbReference type="Gene3D" id="2.30.42.10">
    <property type="match status" value="1"/>
</dbReference>
<dbReference type="GO" id="GO:0006508">
    <property type="term" value="P:proteolysis"/>
    <property type="evidence" value="ECO:0007669"/>
    <property type="project" value="UniProtKB-KW"/>
</dbReference>
<dbReference type="EMBL" id="FTPS01000001">
    <property type="protein sequence ID" value="SIT79141.1"/>
    <property type="molecule type" value="Genomic_DNA"/>
</dbReference>
<dbReference type="PROSITE" id="PS50106">
    <property type="entry name" value="PDZ"/>
    <property type="match status" value="2"/>
</dbReference>
<evidence type="ECO:0000259" key="3">
    <source>
        <dbReference type="PROSITE" id="PS50106"/>
    </source>
</evidence>
<keyword evidence="2" id="KW-0378">Hydrolase</keyword>
<evidence type="ECO:0000256" key="1">
    <source>
        <dbReference type="ARBA" id="ARBA00022670"/>
    </source>
</evidence>
<dbReference type="InterPro" id="IPR001478">
    <property type="entry name" value="PDZ"/>
</dbReference>
<dbReference type="PANTHER" id="PTHR43343:SF3">
    <property type="entry name" value="PROTEASE DO-LIKE 8, CHLOROPLASTIC"/>
    <property type="match status" value="1"/>
</dbReference>
<feature type="domain" description="PDZ" evidence="3">
    <location>
        <begin position="326"/>
        <end position="366"/>
    </location>
</feature>
<sequence>MSPRQSGTERQPRPIRAGFSFLRSGCATACNLRGRLAYLLTMTRLIRPLTAALMLGLAVPAVPAHAEARVPRDRAEIGLGFAPVVKEVAPAVVSIYARRIIATRQSPFMDDPFFREFFGDIGQMRPQVQNSLGSGVILSGDGIVVTNYHVIGAATDIRVVLKDRREFGARVILGDEESDLAVLKLDVPEELPHLALRDSDRVEVGELVLAIGNPFGVGQTVSSGIISGLARSGVLTGQVRGYFLQTDAPINPGNSGGALVDVNGALIGINTSILSRSGGSNGIGFAIPSNLVGQFVEQARAGNERFERPWAGMTGQPVEADMAASLGLSVPGGVLVSDLHAESPFAGAGLQVGDVVTHVDGQPVDSPSEMLFRMSVAGVGASAHVAYMREGREQVADVAMIRPPETPEADERRLPRDSALPGLALARVNPALIARLDLPLSTQGVIVTEPGPYGARAGLRTGDVIARVNGAPVETSAAAARALEARGRWMVMDVLRRGQPLQLRFRL</sequence>
<dbReference type="SUPFAM" id="SSF50156">
    <property type="entry name" value="PDZ domain-like"/>
    <property type="match status" value="2"/>
</dbReference>
<evidence type="ECO:0000256" key="2">
    <source>
        <dbReference type="ARBA" id="ARBA00022801"/>
    </source>
</evidence>
<feature type="domain" description="PDZ" evidence="3">
    <location>
        <begin position="422"/>
        <end position="498"/>
    </location>
</feature>
<keyword evidence="5" id="KW-1185">Reference proteome</keyword>
<dbReference type="InterPro" id="IPR036034">
    <property type="entry name" value="PDZ_sf"/>
</dbReference>
<dbReference type="SUPFAM" id="SSF50494">
    <property type="entry name" value="Trypsin-like serine proteases"/>
    <property type="match status" value="1"/>
</dbReference>
<accession>A0A1R3WLS4</accession>
<dbReference type="Gene3D" id="2.30.42.60">
    <property type="match status" value="1"/>
</dbReference>